<proteinExistence type="predicted"/>
<dbReference type="AlphaFoldDB" id="A0A3B0VPH8"/>
<reference evidence="1" key="1">
    <citation type="submission" date="2018-06" db="EMBL/GenBank/DDBJ databases">
        <authorList>
            <person name="Zhirakovskaya E."/>
        </authorList>
    </citation>
    <scope>NUCLEOTIDE SEQUENCE</scope>
</reference>
<evidence type="ECO:0000313" key="1">
    <source>
        <dbReference type="EMBL" id="VAW44781.1"/>
    </source>
</evidence>
<protein>
    <submittedName>
        <fullName evidence="1">Uncharacterized protein</fullName>
    </submittedName>
</protein>
<organism evidence="1">
    <name type="scientific">hydrothermal vent metagenome</name>
    <dbReference type="NCBI Taxonomy" id="652676"/>
    <lineage>
        <taxon>unclassified sequences</taxon>
        <taxon>metagenomes</taxon>
        <taxon>ecological metagenomes</taxon>
    </lineage>
</organism>
<name>A0A3B0VPH8_9ZZZZ</name>
<dbReference type="EMBL" id="UOFA01000134">
    <property type="protein sequence ID" value="VAW44781.1"/>
    <property type="molecule type" value="Genomic_DNA"/>
</dbReference>
<gene>
    <name evidence="1" type="ORF">MNBD_GAMMA02-1527</name>
</gene>
<accession>A0A3B0VPH8</accession>
<sequence length="48" mass="5360">MQKTIYCCIIARAQMGVNFLNITLIPSNAIIIELMPSLEFEGDNLDSD</sequence>